<comment type="similarity">
    <text evidence="2">Belongs to the arsenical resistance-3 (ACR3) (TC 2.A.59) family.</text>
</comment>
<feature type="transmembrane region" description="Helical" evidence="8">
    <location>
        <begin position="206"/>
        <end position="229"/>
    </location>
</feature>
<feature type="transmembrane region" description="Helical" evidence="8">
    <location>
        <begin position="147"/>
        <end position="169"/>
    </location>
</feature>
<dbReference type="InterPro" id="IPR004706">
    <property type="entry name" value="Arsenical-R_Acr3"/>
</dbReference>
<evidence type="ECO:0000256" key="4">
    <source>
        <dbReference type="ARBA" id="ARBA00022475"/>
    </source>
</evidence>
<dbReference type="GO" id="GO:0005886">
    <property type="term" value="C:plasma membrane"/>
    <property type="evidence" value="ECO:0007669"/>
    <property type="project" value="UniProtKB-SubCell"/>
</dbReference>
<evidence type="ECO:0000256" key="3">
    <source>
        <dbReference type="ARBA" id="ARBA00022448"/>
    </source>
</evidence>
<dbReference type="Gene3D" id="1.20.1530.20">
    <property type="match status" value="1"/>
</dbReference>
<feature type="transmembrane region" description="Helical" evidence="8">
    <location>
        <begin position="307"/>
        <end position="329"/>
    </location>
</feature>
<comment type="subcellular location">
    <subcellularLocation>
        <location evidence="1">Cell membrane</location>
        <topology evidence="1">Multi-pass membrane protein</topology>
    </subcellularLocation>
</comment>
<dbReference type="PANTHER" id="PTHR43057">
    <property type="entry name" value="ARSENITE EFFLUX TRANSPORTER"/>
    <property type="match status" value="1"/>
</dbReference>
<organism evidence="9">
    <name type="scientific">freshwater metagenome</name>
    <dbReference type="NCBI Taxonomy" id="449393"/>
    <lineage>
        <taxon>unclassified sequences</taxon>
        <taxon>metagenomes</taxon>
        <taxon>ecological metagenomes</taxon>
    </lineage>
</organism>
<dbReference type="GO" id="GO:0015104">
    <property type="term" value="F:antimonite transmembrane transporter activity"/>
    <property type="evidence" value="ECO:0007669"/>
    <property type="project" value="TreeGrafter"/>
</dbReference>
<accession>A0A6J6VY48</accession>
<dbReference type="GO" id="GO:0015297">
    <property type="term" value="F:antiporter activity"/>
    <property type="evidence" value="ECO:0007669"/>
    <property type="project" value="InterPro"/>
</dbReference>
<protein>
    <submittedName>
        <fullName evidence="9">Unannotated protein</fullName>
    </submittedName>
</protein>
<name>A0A6J6VY48_9ZZZZ</name>
<evidence type="ECO:0000256" key="8">
    <source>
        <dbReference type="SAM" id="Phobius"/>
    </source>
</evidence>
<sequence>MWSVTRSTGDESHVAAIGTGLGIEDRLEQSRRGSATARVSGPGLRKIRLCLPAVPASQGSCCLVVARPRDPICETESVLFVVGRLERHQIAIYLTGVAAGAGVGMAWPGSSHLLELTIYPVLGAVLYATFLQVPLTKVVGAFRDIRFLVTALLLNFAIVPVVVAALTMFVPLPRAVLIGVLLTLLTPCIDYVIVFSGLAGADSQRLVAASPLLMLTQMVALPMLLWLFLGAELADIVEVEPFLEAFAVLIVLPLALAWVTEALAARHRAGVAVSRGMTAAMVPLMALTLFVVVGSQVPRLEGRLEEVLTVVPVYVGFLVAMAFLGLAAARAARLDPGRSRALIFTGATRNSLVVLPLALALPTGYAITPAIVVTQTLVELIGMLVYIRLVPRLVPTTAGDKPARHAG</sequence>
<dbReference type="EMBL" id="CAEZYQ010000069">
    <property type="protein sequence ID" value="CAB4776424.1"/>
    <property type="molecule type" value="Genomic_DNA"/>
</dbReference>
<keyword evidence="3" id="KW-0813">Transport</keyword>
<feature type="transmembrane region" description="Helical" evidence="8">
    <location>
        <begin position="175"/>
        <end position="194"/>
    </location>
</feature>
<dbReference type="PANTHER" id="PTHR43057:SF1">
    <property type="entry name" value="ARSENICAL-RESISTANCE PROTEIN 3"/>
    <property type="match status" value="1"/>
</dbReference>
<proteinExistence type="inferred from homology"/>
<evidence type="ECO:0000256" key="7">
    <source>
        <dbReference type="ARBA" id="ARBA00023136"/>
    </source>
</evidence>
<feature type="transmembrane region" description="Helical" evidence="8">
    <location>
        <begin position="116"/>
        <end position="135"/>
    </location>
</feature>
<evidence type="ECO:0000313" key="9">
    <source>
        <dbReference type="EMBL" id="CAB4776424.1"/>
    </source>
</evidence>
<evidence type="ECO:0000256" key="1">
    <source>
        <dbReference type="ARBA" id="ARBA00004651"/>
    </source>
</evidence>
<dbReference type="InterPro" id="IPR038770">
    <property type="entry name" value="Na+/solute_symporter_sf"/>
</dbReference>
<feature type="transmembrane region" description="Helical" evidence="8">
    <location>
        <begin position="276"/>
        <end position="295"/>
    </location>
</feature>
<feature type="transmembrane region" description="Helical" evidence="8">
    <location>
        <begin position="241"/>
        <end position="264"/>
    </location>
</feature>
<dbReference type="Pfam" id="PF01758">
    <property type="entry name" value="SBF"/>
    <property type="match status" value="1"/>
</dbReference>
<keyword evidence="6 8" id="KW-1133">Transmembrane helix</keyword>
<dbReference type="GO" id="GO:0015105">
    <property type="term" value="F:arsenite transmembrane transporter activity"/>
    <property type="evidence" value="ECO:0007669"/>
    <property type="project" value="TreeGrafter"/>
</dbReference>
<feature type="transmembrane region" description="Helical" evidence="8">
    <location>
        <begin position="90"/>
        <end position="110"/>
    </location>
</feature>
<evidence type="ECO:0000256" key="2">
    <source>
        <dbReference type="ARBA" id="ARBA00010110"/>
    </source>
</evidence>
<evidence type="ECO:0000256" key="6">
    <source>
        <dbReference type="ARBA" id="ARBA00022989"/>
    </source>
</evidence>
<dbReference type="AlphaFoldDB" id="A0A6J6VY48"/>
<evidence type="ECO:0000256" key="5">
    <source>
        <dbReference type="ARBA" id="ARBA00022692"/>
    </source>
</evidence>
<keyword evidence="5 8" id="KW-0812">Transmembrane</keyword>
<dbReference type="InterPro" id="IPR002657">
    <property type="entry name" value="BilAc:Na_symport/Acr3"/>
</dbReference>
<keyword evidence="4" id="KW-1003">Cell membrane</keyword>
<reference evidence="9" key="1">
    <citation type="submission" date="2020-05" db="EMBL/GenBank/DDBJ databases">
        <authorList>
            <person name="Chiriac C."/>
            <person name="Salcher M."/>
            <person name="Ghai R."/>
            <person name="Kavagutti S V."/>
        </authorList>
    </citation>
    <scope>NUCLEOTIDE SEQUENCE</scope>
</reference>
<gene>
    <name evidence="9" type="ORF">UFOPK2761_03715</name>
</gene>
<keyword evidence="7 8" id="KW-0472">Membrane</keyword>